<evidence type="ECO:0000256" key="4">
    <source>
        <dbReference type="ARBA" id="ARBA00022827"/>
    </source>
</evidence>
<dbReference type="PROSITE" id="PS00623">
    <property type="entry name" value="GMC_OXRED_1"/>
    <property type="match status" value="1"/>
</dbReference>
<dbReference type="Proteomes" id="UP001634394">
    <property type="component" value="Unassembled WGS sequence"/>
</dbReference>
<gene>
    <name evidence="10" type="ORF">ACJMK2_041154</name>
</gene>
<feature type="binding site" evidence="5">
    <location>
        <begin position="130"/>
        <end position="133"/>
    </location>
    <ligand>
        <name>FAD</name>
        <dbReference type="ChEBI" id="CHEBI:57692"/>
    </ligand>
</feature>
<dbReference type="PIRSF" id="PIRSF000137">
    <property type="entry name" value="Alcohol_oxidase"/>
    <property type="match status" value="1"/>
</dbReference>
<dbReference type="InterPro" id="IPR000172">
    <property type="entry name" value="GMC_OxRdtase_N"/>
</dbReference>
<comment type="similarity">
    <text evidence="2 6">Belongs to the GMC oxidoreductase family.</text>
</comment>
<proteinExistence type="inferred from homology"/>
<comment type="caution">
    <text evidence="10">The sequence shown here is derived from an EMBL/GenBank/DDBJ whole genome shotgun (WGS) entry which is preliminary data.</text>
</comment>
<reference evidence="10 11" key="1">
    <citation type="submission" date="2024-11" db="EMBL/GenBank/DDBJ databases">
        <title>Chromosome-level genome assembly of the freshwater bivalve Anodonta woodiana.</title>
        <authorList>
            <person name="Chen X."/>
        </authorList>
    </citation>
    <scope>NUCLEOTIDE SEQUENCE [LARGE SCALE GENOMIC DNA]</scope>
    <source>
        <strain evidence="10">MN2024</strain>
        <tissue evidence="10">Gills</tissue>
    </source>
</reference>
<evidence type="ECO:0000259" key="8">
    <source>
        <dbReference type="PROSITE" id="PS00623"/>
    </source>
</evidence>
<feature type="domain" description="Glucose-methanol-choline oxidoreductase N-terminal" evidence="9">
    <location>
        <begin position="293"/>
        <end position="307"/>
    </location>
</feature>
<feature type="binding site" evidence="5">
    <location>
        <position position="122"/>
    </location>
    <ligand>
        <name>FAD</name>
        <dbReference type="ChEBI" id="CHEBI:57692"/>
    </ligand>
</feature>
<evidence type="ECO:0000256" key="3">
    <source>
        <dbReference type="ARBA" id="ARBA00022630"/>
    </source>
</evidence>
<keyword evidence="4 5" id="KW-0274">FAD</keyword>
<dbReference type="PROSITE" id="PS00624">
    <property type="entry name" value="GMC_OXRED_2"/>
    <property type="match status" value="1"/>
</dbReference>
<dbReference type="SUPFAM" id="SSF51905">
    <property type="entry name" value="FAD/NAD(P)-binding domain"/>
    <property type="match status" value="1"/>
</dbReference>
<evidence type="ECO:0000256" key="7">
    <source>
        <dbReference type="SAM" id="SignalP"/>
    </source>
</evidence>
<feature type="binding site" evidence="5">
    <location>
        <position position="126"/>
    </location>
    <ligand>
        <name>FAD</name>
        <dbReference type="ChEBI" id="CHEBI:57692"/>
    </ligand>
</feature>
<dbReference type="EMBL" id="JBJQND010000008">
    <property type="protein sequence ID" value="KAL3868337.1"/>
    <property type="molecule type" value="Genomic_DNA"/>
</dbReference>
<feature type="signal peptide" evidence="7">
    <location>
        <begin position="1"/>
        <end position="18"/>
    </location>
</feature>
<dbReference type="Gene3D" id="3.50.50.60">
    <property type="entry name" value="FAD/NAD(P)-binding domain"/>
    <property type="match status" value="1"/>
</dbReference>
<sequence>MGLLSHFTLGLVVAVLVAYFMSIKKNGGSSVVSDIKKKYDYIIVGGGSAGAVLASRLSEKDDVTVLLLEAGGEETDKPIYHVPTGCYILQKTEADWGYYTEPQKFSHFGVKGNRSYWPRGKVLGGTSILNFMVYNRGSRYDYDNWASQGCTGWAYDDVLSYFLKSEDILIPTLKDSKFHNTGGYLGVSHARVTPFVDYYLKAAEELGFKIVDYNGEDFEGFAETQFTIRNGERSSTSRSFLRPVMHRQNLHVSPHSIVVKVIIEKQVAIGVEMIRGGRKYQIYASKEVILSAGAIGSPQILMLSGIGPKSHLDELGIPVIADLPVGENLQDHLMLGIPTGVNITGSFTEKAVSSWWTYVQYFLFGTGYLSSSFLEVVAHVHTERCEGYTTAPDIQLFFVSGVPKTHTIEIIDNIKNEKRAKLDEGGFFGFVGLLHPKSRGTIRLRSRDPFDPPIIDPNYLSEEDDVKTFIRGFSVMEKYLTTKTMQKIGVTLDLLNFELCGRHEFLSDVYVECLVRHNAVTIYHPTSTCKMGSPDDPSTVVDPQLRVKGIGKLRVVDASVMPDVTSGNTNAPTIMIAEKAADMILER</sequence>
<dbReference type="PANTHER" id="PTHR11552">
    <property type="entry name" value="GLUCOSE-METHANOL-CHOLINE GMC OXIDOREDUCTASE"/>
    <property type="match status" value="1"/>
</dbReference>
<dbReference type="Pfam" id="PF00732">
    <property type="entry name" value="GMC_oxred_N"/>
    <property type="match status" value="1"/>
</dbReference>
<evidence type="ECO:0000259" key="9">
    <source>
        <dbReference type="PROSITE" id="PS00624"/>
    </source>
</evidence>
<evidence type="ECO:0000256" key="6">
    <source>
        <dbReference type="RuleBase" id="RU003968"/>
    </source>
</evidence>
<evidence type="ECO:0000313" key="10">
    <source>
        <dbReference type="EMBL" id="KAL3868337.1"/>
    </source>
</evidence>
<keyword evidence="3 6" id="KW-0285">Flavoprotein</keyword>
<name>A0ABD3W373_SINWO</name>
<feature type="domain" description="Glucose-methanol-choline oxidoreductase N-terminal" evidence="8">
    <location>
        <begin position="120"/>
        <end position="143"/>
    </location>
</feature>
<dbReference type="PANTHER" id="PTHR11552:SF147">
    <property type="entry name" value="CHOLINE DEHYDROGENASE, MITOCHONDRIAL"/>
    <property type="match status" value="1"/>
</dbReference>
<dbReference type="InterPro" id="IPR007867">
    <property type="entry name" value="GMC_OxRtase_C"/>
</dbReference>
<dbReference type="SUPFAM" id="SSF54373">
    <property type="entry name" value="FAD-linked reductases, C-terminal domain"/>
    <property type="match status" value="1"/>
</dbReference>
<evidence type="ECO:0000256" key="1">
    <source>
        <dbReference type="ARBA" id="ARBA00001974"/>
    </source>
</evidence>
<protein>
    <recommendedName>
        <fullName evidence="8 9">Glucose-methanol-choline oxidoreductase N-terminal domain-containing protein</fullName>
    </recommendedName>
</protein>
<dbReference type="Pfam" id="PF05199">
    <property type="entry name" value="GMC_oxred_C"/>
    <property type="match status" value="1"/>
</dbReference>
<comment type="cofactor">
    <cofactor evidence="1 5">
        <name>FAD</name>
        <dbReference type="ChEBI" id="CHEBI:57692"/>
    </cofactor>
</comment>
<dbReference type="Gene3D" id="3.30.560.10">
    <property type="entry name" value="Glucose Oxidase, domain 3"/>
    <property type="match status" value="1"/>
</dbReference>
<evidence type="ECO:0000313" key="11">
    <source>
        <dbReference type="Proteomes" id="UP001634394"/>
    </source>
</evidence>
<feature type="binding site" evidence="5">
    <location>
        <position position="258"/>
    </location>
    <ligand>
        <name>FAD</name>
        <dbReference type="ChEBI" id="CHEBI:57692"/>
    </ligand>
</feature>
<dbReference type="InterPro" id="IPR012132">
    <property type="entry name" value="GMC_OxRdtase"/>
</dbReference>
<dbReference type="InterPro" id="IPR036188">
    <property type="entry name" value="FAD/NAD-bd_sf"/>
</dbReference>
<keyword evidence="11" id="KW-1185">Reference proteome</keyword>
<evidence type="ECO:0000256" key="5">
    <source>
        <dbReference type="PIRSR" id="PIRSR000137-2"/>
    </source>
</evidence>
<evidence type="ECO:0000256" key="2">
    <source>
        <dbReference type="ARBA" id="ARBA00010790"/>
    </source>
</evidence>
<accession>A0ABD3W373</accession>
<feature type="chain" id="PRO_5044783169" description="Glucose-methanol-choline oxidoreductase N-terminal domain-containing protein" evidence="7">
    <location>
        <begin position="19"/>
        <end position="587"/>
    </location>
</feature>
<organism evidence="10 11">
    <name type="scientific">Sinanodonta woodiana</name>
    <name type="common">Chinese pond mussel</name>
    <name type="synonym">Anodonta woodiana</name>
    <dbReference type="NCBI Taxonomy" id="1069815"/>
    <lineage>
        <taxon>Eukaryota</taxon>
        <taxon>Metazoa</taxon>
        <taxon>Spiralia</taxon>
        <taxon>Lophotrochozoa</taxon>
        <taxon>Mollusca</taxon>
        <taxon>Bivalvia</taxon>
        <taxon>Autobranchia</taxon>
        <taxon>Heteroconchia</taxon>
        <taxon>Palaeoheterodonta</taxon>
        <taxon>Unionida</taxon>
        <taxon>Unionoidea</taxon>
        <taxon>Unionidae</taxon>
        <taxon>Unioninae</taxon>
        <taxon>Sinanodonta</taxon>
    </lineage>
</organism>
<keyword evidence="7" id="KW-0732">Signal</keyword>
<dbReference type="AlphaFoldDB" id="A0ABD3W373"/>